<evidence type="ECO:0000313" key="2">
    <source>
        <dbReference type="EMBL" id="MCF6376552.1"/>
    </source>
</evidence>
<comment type="caution">
    <text evidence="2">The sequence shown here is derived from an EMBL/GenBank/DDBJ whole genome shotgun (WGS) entry which is preliminary data.</text>
</comment>
<evidence type="ECO:0000256" key="1">
    <source>
        <dbReference type="SAM" id="Phobius"/>
    </source>
</evidence>
<keyword evidence="1" id="KW-0812">Transmembrane</keyword>
<reference evidence="2 3" key="1">
    <citation type="submission" date="2022-01" db="EMBL/GenBank/DDBJ databases">
        <title>Nocardioides sp. nov., an actinomycete isolated from mining soil.</title>
        <authorList>
            <person name="Liu L."/>
        </authorList>
    </citation>
    <scope>NUCLEOTIDE SEQUENCE [LARGE SCALE GENOMIC DNA]</scope>
    <source>
        <strain evidence="2 3">KLBMP 9356</strain>
    </source>
</reference>
<proteinExistence type="predicted"/>
<protein>
    <submittedName>
        <fullName evidence="2">DUF6174 domain-containing protein</fullName>
    </submittedName>
</protein>
<dbReference type="InterPro" id="IPR046172">
    <property type="entry name" value="DUF6174"/>
</dbReference>
<dbReference type="Proteomes" id="UP001201161">
    <property type="component" value="Unassembled WGS sequence"/>
</dbReference>
<sequence>MDDLTRGDLKTLARVLPAGLAIALVVAFFLLAPGPVGARAHGAAVDRWAEHEPTAYSFDTSYCSGMCAECTTHVTVRDGEVVGTTRSRGCGPSRDAGPTIDDMLDLADQMRPRLFGAHVTITYDGYWGFPASITETCGEGYSDCGSGWSVRNFEVVEDLS</sequence>
<dbReference type="RefSeq" id="WP_236398748.1">
    <property type="nucleotide sequence ID" value="NZ_JAKJHZ010000003.1"/>
</dbReference>
<dbReference type="EMBL" id="JAKJHZ010000003">
    <property type="protein sequence ID" value="MCF6376552.1"/>
    <property type="molecule type" value="Genomic_DNA"/>
</dbReference>
<gene>
    <name evidence="2" type="ORF">L2K70_02960</name>
</gene>
<accession>A0ABS9H5N5</accession>
<organism evidence="2 3">
    <name type="scientific">Nocardioides potassii</name>
    <dbReference type="NCBI Taxonomy" id="2911371"/>
    <lineage>
        <taxon>Bacteria</taxon>
        <taxon>Bacillati</taxon>
        <taxon>Actinomycetota</taxon>
        <taxon>Actinomycetes</taxon>
        <taxon>Propionibacteriales</taxon>
        <taxon>Nocardioidaceae</taxon>
        <taxon>Nocardioides</taxon>
    </lineage>
</organism>
<keyword evidence="1" id="KW-0472">Membrane</keyword>
<evidence type="ECO:0000313" key="3">
    <source>
        <dbReference type="Proteomes" id="UP001201161"/>
    </source>
</evidence>
<feature type="transmembrane region" description="Helical" evidence="1">
    <location>
        <begin position="12"/>
        <end position="32"/>
    </location>
</feature>
<keyword evidence="3" id="KW-1185">Reference proteome</keyword>
<dbReference type="Pfam" id="PF19671">
    <property type="entry name" value="DUF6174"/>
    <property type="match status" value="1"/>
</dbReference>
<keyword evidence="1" id="KW-1133">Transmembrane helix</keyword>
<name>A0ABS9H5N5_9ACTN</name>